<evidence type="ECO:0000313" key="3">
    <source>
        <dbReference type="Proteomes" id="UP001234989"/>
    </source>
</evidence>
<dbReference type="AlphaFoldDB" id="A0AAF0QFS1"/>
<gene>
    <name evidence="2" type="ORF">MTR67_013845</name>
</gene>
<keyword evidence="1" id="KW-0812">Transmembrane</keyword>
<organism evidence="2 3">
    <name type="scientific">Solanum verrucosum</name>
    <dbReference type="NCBI Taxonomy" id="315347"/>
    <lineage>
        <taxon>Eukaryota</taxon>
        <taxon>Viridiplantae</taxon>
        <taxon>Streptophyta</taxon>
        <taxon>Embryophyta</taxon>
        <taxon>Tracheophyta</taxon>
        <taxon>Spermatophyta</taxon>
        <taxon>Magnoliopsida</taxon>
        <taxon>eudicotyledons</taxon>
        <taxon>Gunneridae</taxon>
        <taxon>Pentapetalae</taxon>
        <taxon>asterids</taxon>
        <taxon>lamiids</taxon>
        <taxon>Solanales</taxon>
        <taxon>Solanaceae</taxon>
        <taxon>Solanoideae</taxon>
        <taxon>Solaneae</taxon>
        <taxon>Solanum</taxon>
    </lineage>
</organism>
<dbReference type="Proteomes" id="UP001234989">
    <property type="component" value="Chromosome 3"/>
</dbReference>
<keyword evidence="3" id="KW-1185">Reference proteome</keyword>
<keyword evidence="1" id="KW-0472">Membrane</keyword>
<dbReference type="EMBL" id="CP133614">
    <property type="protein sequence ID" value="WMV20460.1"/>
    <property type="molecule type" value="Genomic_DNA"/>
</dbReference>
<name>A0AAF0QFS1_SOLVR</name>
<keyword evidence="1" id="KW-1133">Transmembrane helix</keyword>
<evidence type="ECO:0000256" key="1">
    <source>
        <dbReference type="SAM" id="Phobius"/>
    </source>
</evidence>
<feature type="transmembrane region" description="Helical" evidence="1">
    <location>
        <begin position="41"/>
        <end position="58"/>
    </location>
</feature>
<sequence length="75" mass="8403">MVATTDFEEEMPPTIQLGEKSEEELMGLIQRRWQLRLRSIIFLRAGVGLLAIDLSLGVCSLSRSQVRNPVGANNF</sequence>
<protein>
    <submittedName>
        <fullName evidence="2">Uncharacterized protein</fullName>
    </submittedName>
</protein>
<evidence type="ECO:0000313" key="2">
    <source>
        <dbReference type="EMBL" id="WMV20460.1"/>
    </source>
</evidence>
<accession>A0AAF0QFS1</accession>
<reference evidence="2" key="1">
    <citation type="submission" date="2023-08" db="EMBL/GenBank/DDBJ databases">
        <title>A de novo genome assembly of Solanum verrucosum Schlechtendal, a Mexican diploid species geographically isolated from the other diploid A-genome species in potato relatives.</title>
        <authorList>
            <person name="Hosaka K."/>
        </authorList>
    </citation>
    <scope>NUCLEOTIDE SEQUENCE</scope>
    <source>
        <tissue evidence="2">Young leaves</tissue>
    </source>
</reference>
<proteinExistence type="predicted"/>